<proteinExistence type="predicted"/>
<dbReference type="AlphaFoldDB" id="S3CG77"/>
<name>S3CG77_OPHP1</name>
<dbReference type="Proteomes" id="UP000016923">
    <property type="component" value="Unassembled WGS sequence"/>
</dbReference>
<dbReference type="EMBL" id="KE148157">
    <property type="protein sequence ID" value="EPE05278.1"/>
    <property type="molecule type" value="Genomic_DNA"/>
</dbReference>
<dbReference type="VEuPathDB" id="FungiDB:F503_03883"/>
<feature type="region of interest" description="Disordered" evidence="1">
    <location>
        <begin position="65"/>
        <end position="103"/>
    </location>
</feature>
<accession>S3CG77</accession>
<reference evidence="2 3" key="1">
    <citation type="journal article" date="2013" name="BMC Genomics">
        <title>The genome and transcriptome of the pine saprophyte Ophiostoma piceae, and a comparison with the bark beetle-associated pine pathogen Grosmannia clavigera.</title>
        <authorList>
            <person name="Haridas S."/>
            <person name="Wang Y."/>
            <person name="Lim L."/>
            <person name="Massoumi Alamouti S."/>
            <person name="Jackman S."/>
            <person name="Docking R."/>
            <person name="Robertson G."/>
            <person name="Birol I."/>
            <person name="Bohlmann J."/>
            <person name="Breuil C."/>
        </authorList>
    </citation>
    <scope>NUCLEOTIDE SEQUENCE [LARGE SCALE GENOMIC DNA]</scope>
    <source>
        <strain evidence="2 3">UAMH 11346</strain>
    </source>
</reference>
<feature type="region of interest" description="Disordered" evidence="1">
    <location>
        <begin position="125"/>
        <end position="147"/>
    </location>
</feature>
<keyword evidence="3" id="KW-1185">Reference proteome</keyword>
<dbReference type="eggNOG" id="ENOG502RN07">
    <property type="taxonomic scope" value="Eukaryota"/>
</dbReference>
<gene>
    <name evidence="2" type="ORF">F503_03883</name>
</gene>
<feature type="compositionally biased region" description="Gly residues" evidence="1">
    <location>
        <begin position="213"/>
        <end position="224"/>
    </location>
</feature>
<sequence>MYTFSNTMPRLFGRAPTPTPAAPSASASTPQTYVAPTRAKLVRRSHMTLASSAAPLASRGSMASIGSVAGMPPPSPSSSASFGRPGPGPGQGPMLETHREGSIVSASASAYEGLLNEHDRSSLYSIGSGQHQQHSHARAHAQNSARHPSHYIIRSQRNVQRAWLSAADARQSSWSGERPPPRKLVKDPNGSARPTASRELVDEDDLRHNAATGSGGGGGGGSGSGQEKSSSTPGTLGIRRKMARWRDLRW</sequence>
<feature type="region of interest" description="Disordered" evidence="1">
    <location>
        <begin position="169"/>
        <end position="250"/>
    </location>
</feature>
<protein>
    <submittedName>
        <fullName evidence="2">Uncharacterized protein</fullName>
    </submittedName>
</protein>
<dbReference type="OrthoDB" id="5244296at2759"/>
<evidence type="ECO:0000313" key="2">
    <source>
        <dbReference type="EMBL" id="EPE05278.1"/>
    </source>
</evidence>
<dbReference type="HOGENOM" id="CLU_1111684_0_0_1"/>
<evidence type="ECO:0000256" key="1">
    <source>
        <dbReference type="SAM" id="MobiDB-lite"/>
    </source>
</evidence>
<organism evidence="2 3">
    <name type="scientific">Ophiostoma piceae (strain UAMH 11346)</name>
    <name type="common">Sap stain fungus</name>
    <dbReference type="NCBI Taxonomy" id="1262450"/>
    <lineage>
        <taxon>Eukaryota</taxon>
        <taxon>Fungi</taxon>
        <taxon>Dikarya</taxon>
        <taxon>Ascomycota</taxon>
        <taxon>Pezizomycotina</taxon>
        <taxon>Sordariomycetes</taxon>
        <taxon>Sordariomycetidae</taxon>
        <taxon>Ophiostomatales</taxon>
        <taxon>Ophiostomataceae</taxon>
        <taxon>Ophiostoma</taxon>
    </lineage>
</organism>
<evidence type="ECO:0000313" key="3">
    <source>
        <dbReference type="Proteomes" id="UP000016923"/>
    </source>
</evidence>
<feature type="region of interest" description="Disordered" evidence="1">
    <location>
        <begin position="1"/>
        <end position="36"/>
    </location>
</feature>